<proteinExistence type="predicted"/>
<evidence type="ECO:0000256" key="1">
    <source>
        <dbReference type="SAM" id="SignalP"/>
    </source>
</evidence>
<feature type="signal peptide" evidence="1">
    <location>
        <begin position="1"/>
        <end position="17"/>
    </location>
</feature>
<dbReference type="RefSeq" id="WP_066402356.1">
    <property type="nucleotide sequence ID" value="NZ_CP011390.1"/>
</dbReference>
<dbReference type="EMBL" id="CP011390">
    <property type="protein sequence ID" value="ANE50074.1"/>
    <property type="molecule type" value="Genomic_DNA"/>
</dbReference>
<dbReference type="KEGG" id="fla:SY85_05750"/>
<accession>A0A172TT70</accession>
<protein>
    <recommendedName>
        <fullName evidence="2">DUF4468 domain-containing protein</fullName>
    </recommendedName>
</protein>
<evidence type="ECO:0000313" key="3">
    <source>
        <dbReference type="EMBL" id="ANE50074.1"/>
    </source>
</evidence>
<feature type="domain" description="DUF4468" evidence="2">
    <location>
        <begin position="31"/>
        <end position="116"/>
    </location>
</feature>
<dbReference type="Pfam" id="PF14730">
    <property type="entry name" value="DUF4468"/>
    <property type="match status" value="1"/>
</dbReference>
<evidence type="ECO:0000313" key="4">
    <source>
        <dbReference type="Proteomes" id="UP000077177"/>
    </source>
</evidence>
<reference evidence="4" key="1">
    <citation type="submission" date="2015-01" db="EMBL/GenBank/DDBJ databases">
        <title>Flavisolibacter sp./LCS9/ whole genome sequencing.</title>
        <authorList>
            <person name="Kim M.K."/>
            <person name="Srinivasan S."/>
            <person name="Lee J.-J."/>
        </authorList>
    </citation>
    <scope>NUCLEOTIDE SEQUENCE [LARGE SCALE GENOMIC DNA]</scope>
    <source>
        <strain evidence="4">LCS9</strain>
    </source>
</reference>
<evidence type="ECO:0000259" key="2">
    <source>
        <dbReference type="Pfam" id="PF14730"/>
    </source>
</evidence>
<dbReference type="Gene3D" id="3.30.530.80">
    <property type="match status" value="1"/>
</dbReference>
<keyword evidence="4" id="KW-1185">Reference proteome</keyword>
<organism evidence="3 4">
    <name type="scientific">Flavisolibacter tropicus</name>
    <dbReference type="NCBI Taxonomy" id="1492898"/>
    <lineage>
        <taxon>Bacteria</taxon>
        <taxon>Pseudomonadati</taxon>
        <taxon>Bacteroidota</taxon>
        <taxon>Chitinophagia</taxon>
        <taxon>Chitinophagales</taxon>
        <taxon>Chitinophagaceae</taxon>
        <taxon>Flavisolibacter</taxon>
    </lineage>
</organism>
<reference evidence="3 4" key="2">
    <citation type="journal article" date="2016" name="Int. J. Syst. Evol. Microbiol.">
        <title>Flavisolibacter tropicus sp. nov., isolated from tropical soil.</title>
        <authorList>
            <person name="Lee J.J."/>
            <person name="Kang M.S."/>
            <person name="Kim G.S."/>
            <person name="Lee C.S."/>
            <person name="Lim S."/>
            <person name="Lee J."/>
            <person name="Roh S.H."/>
            <person name="Kang H."/>
            <person name="Ha J.M."/>
            <person name="Bae S."/>
            <person name="Jung H.Y."/>
            <person name="Kim M.K."/>
        </authorList>
    </citation>
    <scope>NUCLEOTIDE SEQUENCE [LARGE SCALE GENOMIC DNA]</scope>
    <source>
        <strain evidence="3 4">LCS9</strain>
    </source>
</reference>
<dbReference type="Proteomes" id="UP000077177">
    <property type="component" value="Chromosome"/>
</dbReference>
<name>A0A172TT70_9BACT</name>
<dbReference type="InterPro" id="IPR027823">
    <property type="entry name" value="DUF4468"/>
</dbReference>
<keyword evidence="1" id="KW-0732">Signal</keyword>
<gene>
    <name evidence="3" type="ORF">SY85_05750</name>
</gene>
<dbReference type="AlphaFoldDB" id="A0A172TT70"/>
<feature type="chain" id="PRO_5008001107" description="DUF4468 domain-containing protein" evidence="1">
    <location>
        <begin position="18"/>
        <end position="179"/>
    </location>
</feature>
<sequence length="179" mass="19908">MKRLILALLLIPALVKAQNTELPLVNGEVSYEKVITLNDATKSQIHGYARAWYDTYVRNWSTSTKKVDDSNAGQFAIKSMKKASYKGMLGADKEMEIEYLVTILSKDGKAKIILNGVKVIDPSIRNGNYSTLSPDVDLVKTNEQAKNGKKEAVKIVDMVNTEMTNLFNSIEKAMTANNF</sequence>